<dbReference type="InterPro" id="IPR041347">
    <property type="entry name" value="MftR_C"/>
</dbReference>
<gene>
    <name evidence="7" type="ORF">E1284_18625</name>
</gene>
<dbReference type="InterPro" id="IPR009057">
    <property type="entry name" value="Homeodomain-like_sf"/>
</dbReference>
<keyword evidence="1" id="KW-0805">Transcription regulation</keyword>
<dbReference type="Gene3D" id="1.10.357.10">
    <property type="entry name" value="Tetracycline Repressor, domain 2"/>
    <property type="match status" value="1"/>
</dbReference>
<evidence type="ECO:0000256" key="3">
    <source>
        <dbReference type="ARBA" id="ARBA00023163"/>
    </source>
</evidence>
<feature type="DNA-binding region" description="H-T-H motif" evidence="4">
    <location>
        <begin position="112"/>
        <end position="131"/>
    </location>
</feature>
<dbReference type="EMBL" id="SMJW01000088">
    <property type="protein sequence ID" value="TDC13866.1"/>
    <property type="molecule type" value="Genomic_DNA"/>
</dbReference>
<evidence type="ECO:0000256" key="1">
    <source>
        <dbReference type="ARBA" id="ARBA00023015"/>
    </source>
</evidence>
<protein>
    <submittedName>
        <fullName evidence="7">TetR family transcriptional regulator</fullName>
    </submittedName>
</protein>
<evidence type="ECO:0000256" key="4">
    <source>
        <dbReference type="PROSITE-ProRule" id="PRU00335"/>
    </source>
</evidence>
<dbReference type="InterPro" id="IPR001647">
    <property type="entry name" value="HTH_TetR"/>
</dbReference>
<evidence type="ECO:0000313" key="7">
    <source>
        <dbReference type="EMBL" id="TDC13866.1"/>
    </source>
</evidence>
<dbReference type="PRINTS" id="PR00455">
    <property type="entry name" value="HTHTETR"/>
</dbReference>
<evidence type="ECO:0000256" key="2">
    <source>
        <dbReference type="ARBA" id="ARBA00023125"/>
    </source>
</evidence>
<dbReference type="Proteomes" id="UP000295431">
    <property type="component" value="Unassembled WGS sequence"/>
</dbReference>
<feature type="compositionally biased region" description="Low complexity" evidence="5">
    <location>
        <begin position="9"/>
        <end position="20"/>
    </location>
</feature>
<proteinExistence type="predicted"/>
<name>A0A4V2XMD1_9ACTN</name>
<sequence>MVPGEGRGTPRPAAPIAAAERGARVPAGGTRPAGGGSVRDRSLFETGTPRPRQPDRRSEPMSAVPAGDPSGHVPAPDRALAGLRERKKQRTRLALIDAALDLFTAKGYEATTIDEIVAAVEVSQRTFFRYFATKEDVVTSFLSEHDRVLAEALAGRPPGERPFTALFESLRVVLRTIAESDPAEGARFRRVRKVIESTPSLMAAQMARYSASAESLADQIARREGVDTEHDLRPRIVVAFYLATVKVAFEECARRDIWDAGTVAARVEEAVALAGRTMRDWV</sequence>
<dbReference type="PANTHER" id="PTHR30055:SF234">
    <property type="entry name" value="HTH-TYPE TRANSCRIPTIONAL REGULATOR BETI"/>
    <property type="match status" value="1"/>
</dbReference>
<feature type="region of interest" description="Disordered" evidence="5">
    <location>
        <begin position="1"/>
        <end position="77"/>
    </location>
</feature>
<dbReference type="Gene3D" id="1.10.10.60">
    <property type="entry name" value="Homeodomain-like"/>
    <property type="match status" value="1"/>
</dbReference>
<dbReference type="SUPFAM" id="SSF46689">
    <property type="entry name" value="Homeodomain-like"/>
    <property type="match status" value="1"/>
</dbReference>
<dbReference type="AlphaFoldDB" id="A0A4V2XMD1"/>
<dbReference type="GO" id="GO:0000976">
    <property type="term" value="F:transcription cis-regulatory region binding"/>
    <property type="evidence" value="ECO:0007669"/>
    <property type="project" value="TreeGrafter"/>
</dbReference>
<reference evidence="7 8" key="1">
    <citation type="submission" date="2019-03" db="EMBL/GenBank/DDBJ databases">
        <title>Draft genome sequences of novel Actinobacteria.</title>
        <authorList>
            <person name="Sahin N."/>
            <person name="Ay H."/>
            <person name="Saygin H."/>
        </authorList>
    </citation>
    <scope>NUCLEOTIDE SEQUENCE [LARGE SCALE GENOMIC DNA]</scope>
    <source>
        <strain evidence="7 8">DSM 45347</strain>
    </source>
</reference>
<dbReference type="PROSITE" id="PS50977">
    <property type="entry name" value="HTH_TETR_2"/>
    <property type="match status" value="1"/>
</dbReference>
<dbReference type="Pfam" id="PF17754">
    <property type="entry name" value="TetR_C_14"/>
    <property type="match status" value="1"/>
</dbReference>
<keyword evidence="2 4" id="KW-0238">DNA-binding</keyword>
<feature type="domain" description="HTH tetR-type" evidence="6">
    <location>
        <begin position="89"/>
        <end position="149"/>
    </location>
</feature>
<dbReference type="PROSITE" id="PS01081">
    <property type="entry name" value="HTH_TETR_1"/>
    <property type="match status" value="1"/>
</dbReference>
<dbReference type="InterPro" id="IPR023772">
    <property type="entry name" value="DNA-bd_HTH_TetR-type_CS"/>
</dbReference>
<organism evidence="7 8">
    <name type="scientific">Actinomadura bangladeshensis</name>
    <dbReference type="NCBI Taxonomy" id="453573"/>
    <lineage>
        <taxon>Bacteria</taxon>
        <taxon>Bacillati</taxon>
        <taxon>Actinomycetota</taxon>
        <taxon>Actinomycetes</taxon>
        <taxon>Streptosporangiales</taxon>
        <taxon>Thermomonosporaceae</taxon>
        <taxon>Actinomadura</taxon>
    </lineage>
</organism>
<evidence type="ECO:0000259" key="6">
    <source>
        <dbReference type="PROSITE" id="PS50977"/>
    </source>
</evidence>
<dbReference type="GO" id="GO:0003700">
    <property type="term" value="F:DNA-binding transcription factor activity"/>
    <property type="evidence" value="ECO:0007669"/>
    <property type="project" value="TreeGrafter"/>
</dbReference>
<accession>A0A4V2XMD1</accession>
<keyword evidence="3" id="KW-0804">Transcription</keyword>
<dbReference type="Pfam" id="PF00440">
    <property type="entry name" value="TetR_N"/>
    <property type="match status" value="1"/>
</dbReference>
<comment type="caution">
    <text evidence="7">The sequence shown here is derived from an EMBL/GenBank/DDBJ whole genome shotgun (WGS) entry which is preliminary data.</text>
</comment>
<keyword evidence="8" id="KW-1185">Reference proteome</keyword>
<evidence type="ECO:0000256" key="5">
    <source>
        <dbReference type="SAM" id="MobiDB-lite"/>
    </source>
</evidence>
<dbReference type="PANTHER" id="PTHR30055">
    <property type="entry name" value="HTH-TYPE TRANSCRIPTIONAL REGULATOR RUTR"/>
    <property type="match status" value="1"/>
</dbReference>
<dbReference type="InterPro" id="IPR050109">
    <property type="entry name" value="HTH-type_TetR-like_transc_reg"/>
</dbReference>
<evidence type="ECO:0000313" key="8">
    <source>
        <dbReference type="Proteomes" id="UP000295431"/>
    </source>
</evidence>